<dbReference type="RefSeq" id="WP_202893208.1">
    <property type="nucleotide sequence ID" value="NZ_JACHMY010000001.1"/>
</dbReference>
<sequence length="301" mass="31852">MSVHTRRRRPVTDAGHQALSRAAHQLADQGFKVFPLVPGRKVPAVEDWEAAATTDHLTIARTWQQAPWNIGVATGPSVLLVVDLDLPKTADDKAPAAWATRGAATGADVLALIATDHHTTLPATHEVATASGGRHLYFTQPHDQQLPNSAGRIGWKIDTRGHGGYVVGAGSVIGQRHYTTSCNLPPRPLPGWITQLLTTPERATAATRPAPAQRHTDAYALAALTGELDKLLAATEGRRNHALNAAAFALGQLVAAGLLDESTTRKELAAAATRIGLPQAEADRTIASGLTAGARHPRIRP</sequence>
<dbReference type="SMART" id="SM00943">
    <property type="entry name" value="Prim-Pol"/>
    <property type="match status" value="1"/>
</dbReference>
<feature type="domain" description="DNA primase/polymerase bifunctional N-terminal" evidence="1">
    <location>
        <begin position="23"/>
        <end position="193"/>
    </location>
</feature>
<dbReference type="CDD" id="cd04859">
    <property type="entry name" value="Prim_Pol"/>
    <property type="match status" value="1"/>
</dbReference>
<proteinExistence type="predicted"/>
<organism evidence="2 3">
    <name type="scientific">Kribbella italica</name>
    <dbReference type="NCBI Taxonomy" id="1540520"/>
    <lineage>
        <taxon>Bacteria</taxon>
        <taxon>Bacillati</taxon>
        <taxon>Actinomycetota</taxon>
        <taxon>Actinomycetes</taxon>
        <taxon>Propionibacteriales</taxon>
        <taxon>Kribbellaceae</taxon>
        <taxon>Kribbella</taxon>
    </lineage>
</organism>
<evidence type="ECO:0000259" key="1">
    <source>
        <dbReference type="SMART" id="SM00943"/>
    </source>
</evidence>
<gene>
    <name evidence="2" type="ORF">HDA39_006936</name>
</gene>
<dbReference type="SUPFAM" id="SSF56747">
    <property type="entry name" value="Prim-pol domain"/>
    <property type="match status" value="1"/>
</dbReference>
<evidence type="ECO:0000313" key="3">
    <source>
        <dbReference type="Proteomes" id="UP000549971"/>
    </source>
</evidence>
<dbReference type="InterPro" id="IPR015330">
    <property type="entry name" value="DNA_primase/pol_bifunc_N"/>
</dbReference>
<dbReference type="AlphaFoldDB" id="A0A7W9JDK7"/>
<comment type="caution">
    <text evidence="2">The sequence shown here is derived from an EMBL/GenBank/DDBJ whole genome shotgun (WGS) entry which is preliminary data.</text>
</comment>
<reference evidence="2 3" key="1">
    <citation type="submission" date="2020-08" db="EMBL/GenBank/DDBJ databases">
        <title>Sequencing the genomes of 1000 actinobacteria strains.</title>
        <authorList>
            <person name="Klenk H.-P."/>
        </authorList>
    </citation>
    <scope>NUCLEOTIDE SEQUENCE [LARGE SCALE GENOMIC DNA]</scope>
    <source>
        <strain evidence="2 3">DSM 28967</strain>
    </source>
</reference>
<dbReference type="Proteomes" id="UP000549971">
    <property type="component" value="Unassembled WGS sequence"/>
</dbReference>
<dbReference type="EMBL" id="JACHMY010000001">
    <property type="protein sequence ID" value="MBB5840202.1"/>
    <property type="molecule type" value="Genomic_DNA"/>
</dbReference>
<accession>A0A7W9JDK7</accession>
<name>A0A7W9JDK7_9ACTN</name>
<dbReference type="Pfam" id="PF09250">
    <property type="entry name" value="Prim-Pol"/>
    <property type="match status" value="1"/>
</dbReference>
<evidence type="ECO:0000313" key="2">
    <source>
        <dbReference type="EMBL" id="MBB5840202.1"/>
    </source>
</evidence>
<keyword evidence="3" id="KW-1185">Reference proteome</keyword>
<protein>
    <recommendedName>
        <fullName evidence="1">DNA primase/polymerase bifunctional N-terminal domain-containing protein</fullName>
    </recommendedName>
</protein>